<dbReference type="InterPro" id="IPR001789">
    <property type="entry name" value="Sig_transdc_resp-reg_receiver"/>
</dbReference>
<keyword evidence="15" id="KW-1185">Reference proteome</keyword>
<keyword evidence="7" id="KW-0418">Kinase</keyword>
<evidence type="ECO:0000256" key="8">
    <source>
        <dbReference type="ARBA" id="ARBA00023012"/>
    </source>
</evidence>
<keyword evidence="11" id="KW-0812">Transmembrane</keyword>
<feature type="modified residue" description="4-aspartylphosphate" evidence="10">
    <location>
        <position position="736"/>
    </location>
</feature>
<dbReference type="SUPFAM" id="SSF47384">
    <property type="entry name" value="Homodimeric domain of signal transducing histidine kinase"/>
    <property type="match status" value="1"/>
</dbReference>
<evidence type="ECO:0000256" key="7">
    <source>
        <dbReference type="ARBA" id="ARBA00022777"/>
    </source>
</evidence>
<comment type="subcellular location">
    <subcellularLocation>
        <location evidence="2">Membrane</location>
    </subcellularLocation>
</comment>
<feature type="domain" description="Histidine kinase" evidence="12">
    <location>
        <begin position="441"/>
        <end position="661"/>
    </location>
</feature>
<dbReference type="InterPro" id="IPR003594">
    <property type="entry name" value="HATPase_dom"/>
</dbReference>
<dbReference type="SUPFAM" id="SSF52172">
    <property type="entry name" value="CheY-like"/>
    <property type="match status" value="1"/>
</dbReference>
<evidence type="ECO:0000256" key="6">
    <source>
        <dbReference type="ARBA" id="ARBA00022679"/>
    </source>
</evidence>
<keyword evidence="5 10" id="KW-0597">Phosphoprotein</keyword>
<evidence type="ECO:0000259" key="13">
    <source>
        <dbReference type="PROSITE" id="PS50110"/>
    </source>
</evidence>
<dbReference type="PANTHER" id="PTHR45339:SF1">
    <property type="entry name" value="HYBRID SIGNAL TRANSDUCTION HISTIDINE KINASE J"/>
    <property type="match status" value="1"/>
</dbReference>
<keyword evidence="6" id="KW-0808">Transferase</keyword>
<sequence>MALLFLGGLYGTYRGLIANSTQMGEELVQSYVAEEERNMLLYQNVVKVGVTYLDQLTDQGLPMEEVSRRLFDYMDTTSHALSDTKLSLSLAMNGRLIDHSDLPIPDDYNYLDSVWYAQAAAVPGEVVFTDRFVCAIEHIDEVVAAAVSPKTGYAVLLNLHQENFAYRHRDLNLGEGSAYYLFDKNDHLLYASTPFSDVSSEQIEAYCETMRRSFNVQNGQDITDLNGKPRAYFSAPMSNGWICVLTVPRAALIAGMHQVLVSYVLILLAALAVMFFLLRRSHNLRQHLIRVSAMVQALCNSFYAIYLVDIRNERYEVLKQSHDSRFHLEKQGPYQEMLQAFLSVMHEETAREFSDCFSLEHLSQLAQDRVKNFGGDFQRISDDGFTWINVNVIVDQPLSRGEALLAFRLADTDRQQHSRLVKEAMAAADAHERAQHQFFASMSHDMRTPLNIILGMNQLSARSDCTKEKRAEYTREIDQAGRQLLCLINDILDLSCMEQGQLCLETHEFDLCQALSGHVAHFQAQAQQQNKSFTFHMDVEYPMVLGDKVRLLQIMDNLLSNALKYTLPGDSISVTLSQAGADNKNYLFVVADTGIGMSQEFLKRLYDPYARERRFGANSVMGSGLGLTIVKNLVSQNGGDISVESAPGKGTCFRVTLPFVHAKSAQAGPVPAPAAADYSLSGKHVLVAEDNPSNRDILTELLTEDGAIVTGAADGQEAVDAFSRSAPFFFDVILMDLQMPRLDGCQAAQAIRALDRPDAKSVFILALTANTAAEDMGSSVTAGMDAHLSKPVPIPVICRTLARLTAKRKSDQAENETKL</sequence>
<dbReference type="InterPro" id="IPR036890">
    <property type="entry name" value="HATPase_C_sf"/>
</dbReference>
<comment type="catalytic activity">
    <reaction evidence="1">
        <text>ATP + protein L-histidine = ADP + protein N-phospho-L-histidine.</text>
        <dbReference type="EC" id="2.7.13.3"/>
    </reaction>
</comment>
<feature type="transmembrane region" description="Helical" evidence="11">
    <location>
        <begin position="290"/>
        <end position="308"/>
    </location>
</feature>
<dbReference type="Proteomes" id="UP000602260">
    <property type="component" value="Unassembled WGS sequence"/>
</dbReference>
<accession>A0A8J6M411</accession>
<keyword evidence="11" id="KW-0472">Membrane</keyword>
<evidence type="ECO:0000256" key="3">
    <source>
        <dbReference type="ARBA" id="ARBA00012438"/>
    </source>
</evidence>
<evidence type="ECO:0000256" key="11">
    <source>
        <dbReference type="SAM" id="Phobius"/>
    </source>
</evidence>
<evidence type="ECO:0000256" key="4">
    <source>
        <dbReference type="ARBA" id="ARBA00018672"/>
    </source>
</evidence>
<dbReference type="PRINTS" id="PR00344">
    <property type="entry name" value="BCTRLSENSOR"/>
</dbReference>
<dbReference type="GO" id="GO:0016020">
    <property type="term" value="C:membrane"/>
    <property type="evidence" value="ECO:0007669"/>
    <property type="project" value="UniProtKB-SubCell"/>
</dbReference>
<dbReference type="Gene3D" id="1.10.287.130">
    <property type="match status" value="1"/>
</dbReference>
<dbReference type="Pfam" id="PF00072">
    <property type="entry name" value="Response_reg"/>
    <property type="match status" value="1"/>
</dbReference>
<dbReference type="EC" id="2.7.13.3" evidence="3"/>
<dbReference type="Pfam" id="PF00512">
    <property type="entry name" value="HisKA"/>
    <property type="match status" value="1"/>
</dbReference>
<dbReference type="Pfam" id="PF02518">
    <property type="entry name" value="HATPase_c"/>
    <property type="match status" value="1"/>
</dbReference>
<evidence type="ECO:0000256" key="2">
    <source>
        <dbReference type="ARBA" id="ARBA00004370"/>
    </source>
</evidence>
<dbReference type="PANTHER" id="PTHR45339">
    <property type="entry name" value="HYBRID SIGNAL TRANSDUCTION HISTIDINE KINASE J"/>
    <property type="match status" value="1"/>
</dbReference>
<feature type="domain" description="Response regulatory" evidence="13">
    <location>
        <begin position="684"/>
        <end position="805"/>
    </location>
</feature>
<dbReference type="SMART" id="SM00388">
    <property type="entry name" value="HisKA"/>
    <property type="match status" value="1"/>
</dbReference>
<gene>
    <name evidence="14" type="ORF">H8S55_00630</name>
</gene>
<dbReference type="CDD" id="cd17546">
    <property type="entry name" value="REC_hyHK_CKI1_RcsC-like"/>
    <property type="match status" value="1"/>
</dbReference>
<dbReference type="Gene3D" id="3.30.565.10">
    <property type="entry name" value="Histidine kinase-like ATPase, C-terminal domain"/>
    <property type="match status" value="1"/>
</dbReference>
<dbReference type="CDD" id="cd00082">
    <property type="entry name" value="HisKA"/>
    <property type="match status" value="1"/>
</dbReference>
<comment type="function">
    <text evidence="9">May play the central regulatory role in sporulation. It may be an element of the effector pathway responsible for the activation of sporulation genes in response to nutritional stress. Spo0A may act in concert with spo0H (a sigma factor) to control the expression of some genes that are critical to the sporulation process.</text>
</comment>
<reference evidence="14" key="1">
    <citation type="submission" date="2020-08" db="EMBL/GenBank/DDBJ databases">
        <title>Genome public.</title>
        <authorList>
            <person name="Liu C."/>
            <person name="Sun Q."/>
        </authorList>
    </citation>
    <scope>NUCLEOTIDE SEQUENCE</scope>
    <source>
        <strain evidence="14">BX5</strain>
    </source>
</reference>
<dbReference type="PROSITE" id="PS50109">
    <property type="entry name" value="HIS_KIN"/>
    <property type="match status" value="1"/>
</dbReference>
<evidence type="ECO:0000256" key="10">
    <source>
        <dbReference type="PROSITE-ProRule" id="PRU00169"/>
    </source>
</evidence>
<evidence type="ECO:0000313" key="15">
    <source>
        <dbReference type="Proteomes" id="UP000602260"/>
    </source>
</evidence>
<name>A0A8J6M411_9FIRM</name>
<dbReference type="InterPro" id="IPR011006">
    <property type="entry name" value="CheY-like_superfamily"/>
</dbReference>
<dbReference type="InterPro" id="IPR036097">
    <property type="entry name" value="HisK_dim/P_sf"/>
</dbReference>
<evidence type="ECO:0000256" key="1">
    <source>
        <dbReference type="ARBA" id="ARBA00000085"/>
    </source>
</evidence>
<keyword evidence="8" id="KW-0902">Two-component regulatory system</keyword>
<dbReference type="SUPFAM" id="SSF55874">
    <property type="entry name" value="ATPase domain of HSP90 chaperone/DNA topoisomerase II/histidine kinase"/>
    <property type="match status" value="1"/>
</dbReference>
<comment type="caution">
    <text evidence="14">The sequence shown here is derived from an EMBL/GenBank/DDBJ whole genome shotgun (WGS) entry which is preliminary data.</text>
</comment>
<evidence type="ECO:0000256" key="9">
    <source>
        <dbReference type="ARBA" id="ARBA00024867"/>
    </source>
</evidence>
<dbReference type="PROSITE" id="PS50110">
    <property type="entry name" value="RESPONSE_REGULATORY"/>
    <property type="match status" value="1"/>
</dbReference>
<organism evidence="14 15">
    <name type="scientific">Flintibacter faecis</name>
    <dbReference type="NCBI Taxonomy" id="2763047"/>
    <lineage>
        <taxon>Bacteria</taxon>
        <taxon>Bacillati</taxon>
        <taxon>Bacillota</taxon>
        <taxon>Clostridia</taxon>
        <taxon>Eubacteriales</taxon>
        <taxon>Flintibacter</taxon>
    </lineage>
</organism>
<evidence type="ECO:0000259" key="12">
    <source>
        <dbReference type="PROSITE" id="PS50109"/>
    </source>
</evidence>
<dbReference type="FunFam" id="3.30.565.10:FF:000006">
    <property type="entry name" value="Sensor histidine kinase WalK"/>
    <property type="match status" value="1"/>
</dbReference>
<dbReference type="SMART" id="SM00387">
    <property type="entry name" value="HATPase_c"/>
    <property type="match status" value="1"/>
</dbReference>
<dbReference type="InterPro" id="IPR004358">
    <property type="entry name" value="Sig_transdc_His_kin-like_C"/>
</dbReference>
<dbReference type="SMART" id="SM00448">
    <property type="entry name" value="REC"/>
    <property type="match status" value="1"/>
</dbReference>
<evidence type="ECO:0000313" key="14">
    <source>
        <dbReference type="EMBL" id="MBC5715847.1"/>
    </source>
</evidence>
<evidence type="ECO:0000256" key="5">
    <source>
        <dbReference type="ARBA" id="ARBA00022553"/>
    </source>
</evidence>
<dbReference type="EMBL" id="JACOPN010000001">
    <property type="protein sequence ID" value="MBC5715847.1"/>
    <property type="molecule type" value="Genomic_DNA"/>
</dbReference>
<dbReference type="InterPro" id="IPR005467">
    <property type="entry name" value="His_kinase_dom"/>
</dbReference>
<protein>
    <recommendedName>
        <fullName evidence="4">Stage 0 sporulation protein A homolog</fullName>
        <ecNumber evidence="3">2.7.13.3</ecNumber>
    </recommendedName>
</protein>
<dbReference type="GO" id="GO:0000155">
    <property type="term" value="F:phosphorelay sensor kinase activity"/>
    <property type="evidence" value="ECO:0007669"/>
    <property type="project" value="InterPro"/>
</dbReference>
<proteinExistence type="predicted"/>
<keyword evidence="11" id="KW-1133">Transmembrane helix</keyword>
<dbReference type="AlphaFoldDB" id="A0A8J6M411"/>
<feature type="transmembrane region" description="Helical" evidence="11">
    <location>
        <begin position="260"/>
        <end position="278"/>
    </location>
</feature>
<dbReference type="InterPro" id="IPR003661">
    <property type="entry name" value="HisK_dim/P_dom"/>
</dbReference>
<dbReference type="Gene3D" id="3.40.50.2300">
    <property type="match status" value="1"/>
</dbReference>